<dbReference type="EMBL" id="GBXM01077777">
    <property type="protein sequence ID" value="JAH30800.1"/>
    <property type="molecule type" value="Transcribed_RNA"/>
</dbReference>
<accession>A0A0E9RR07</accession>
<sequence>MKYQICAAPQNVYCRLNPFNIRFRKNRPG</sequence>
<evidence type="ECO:0000313" key="1">
    <source>
        <dbReference type="EMBL" id="JAH30800.1"/>
    </source>
</evidence>
<proteinExistence type="predicted"/>
<protein>
    <submittedName>
        <fullName evidence="1">Uncharacterized protein</fullName>
    </submittedName>
</protein>
<reference evidence="1" key="1">
    <citation type="submission" date="2014-11" db="EMBL/GenBank/DDBJ databases">
        <authorList>
            <person name="Amaro Gonzalez C."/>
        </authorList>
    </citation>
    <scope>NUCLEOTIDE SEQUENCE</scope>
</reference>
<dbReference type="AlphaFoldDB" id="A0A0E9RR07"/>
<reference evidence="1" key="2">
    <citation type="journal article" date="2015" name="Fish Shellfish Immunol.">
        <title>Early steps in the European eel (Anguilla anguilla)-Vibrio vulnificus interaction in the gills: Role of the RtxA13 toxin.</title>
        <authorList>
            <person name="Callol A."/>
            <person name="Pajuelo D."/>
            <person name="Ebbesson L."/>
            <person name="Teles M."/>
            <person name="MacKenzie S."/>
            <person name="Amaro C."/>
        </authorList>
    </citation>
    <scope>NUCLEOTIDE SEQUENCE</scope>
</reference>
<name>A0A0E9RR07_ANGAN</name>
<organism evidence="1">
    <name type="scientific">Anguilla anguilla</name>
    <name type="common">European freshwater eel</name>
    <name type="synonym">Muraena anguilla</name>
    <dbReference type="NCBI Taxonomy" id="7936"/>
    <lineage>
        <taxon>Eukaryota</taxon>
        <taxon>Metazoa</taxon>
        <taxon>Chordata</taxon>
        <taxon>Craniata</taxon>
        <taxon>Vertebrata</taxon>
        <taxon>Euteleostomi</taxon>
        <taxon>Actinopterygii</taxon>
        <taxon>Neopterygii</taxon>
        <taxon>Teleostei</taxon>
        <taxon>Anguilliformes</taxon>
        <taxon>Anguillidae</taxon>
        <taxon>Anguilla</taxon>
    </lineage>
</organism>